<evidence type="ECO:0000256" key="8">
    <source>
        <dbReference type="ARBA" id="ARBA00023121"/>
    </source>
</evidence>
<protein>
    <recommendedName>
        <fullName evidence="11">PX domain-containing protein</fullName>
    </recommendedName>
</protein>
<evidence type="ECO:0000256" key="3">
    <source>
        <dbReference type="ARBA" id="ARBA00010883"/>
    </source>
</evidence>
<dbReference type="PANTHER" id="PTHR46209">
    <property type="entry name" value="PX DOMAIN-CONTAINING PROTEIN"/>
    <property type="match status" value="1"/>
</dbReference>
<evidence type="ECO:0000256" key="7">
    <source>
        <dbReference type="ARBA" id="ARBA00022927"/>
    </source>
</evidence>
<dbReference type="SUPFAM" id="SSF64268">
    <property type="entry name" value="PX domain"/>
    <property type="match status" value="1"/>
</dbReference>
<keyword evidence="5" id="KW-0963">Cytoplasm</keyword>
<evidence type="ECO:0000256" key="2">
    <source>
        <dbReference type="ARBA" id="ARBA00004496"/>
    </source>
</evidence>
<evidence type="ECO:0000256" key="9">
    <source>
        <dbReference type="ARBA" id="ARBA00023136"/>
    </source>
</evidence>
<feature type="domain" description="PX" evidence="11">
    <location>
        <begin position="120"/>
        <end position="182"/>
    </location>
</feature>
<dbReference type="PANTHER" id="PTHR46209:SF3">
    <property type="entry name" value="PX DOMAIN-CONTAINING PROTEIN"/>
    <property type="match status" value="1"/>
</dbReference>
<accession>A0A812D576</accession>
<dbReference type="GO" id="GO:0006886">
    <property type="term" value="P:intracellular protein transport"/>
    <property type="evidence" value="ECO:0007669"/>
    <property type="project" value="InterPro"/>
</dbReference>
<comment type="subcellular location">
    <subcellularLocation>
        <location evidence="2">Cytoplasm</location>
    </subcellularLocation>
    <subcellularLocation>
        <location evidence="10">Endomembrane system</location>
        <topology evidence="10">Peripheral membrane protein</topology>
        <orientation evidence="10">Cytoplasmic side</orientation>
    </subcellularLocation>
    <subcellularLocation>
        <location evidence="1">Endosome</location>
    </subcellularLocation>
</comment>
<dbReference type="Pfam" id="PF00787">
    <property type="entry name" value="PX"/>
    <property type="match status" value="1"/>
</dbReference>
<keyword evidence="8" id="KW-0446">Lipid-binding</keyword>
<dbReference type="EMBL" id="CAHIKZ030002496">
    <property type="protein sequence ID" value="CAE1287846.1"/>
    <property type="molecule type" value="Genomic_DNA"/>
</dbReference>
<evidence type="ECO:0000256" key="1">
    <source>
        <dbReference type="ARBA" id="ARBA00004177"/>
    </source>
</evidence>
<keyword evidence="9" id="KW-0472">Membrane</keyword>
<evidence type="ECO:0000259" key="11">
    <source>
        <dbReference type="Pfam" id="PF00787"/>
    </source>
</evidence>
<evidence type="ECO:0000256" key="5">
    <source>
        <dbReference type="ARBA" id="ARBA00022490"/>
    </source>
</evidence>
<comment type="similarity">
    <text evidence="3">Belongs to the sorting nexin family.</text>
</comment>
<comment type="caution">
    <text evidence="12">The sequence shown here is derived from an EMBL/GenBank/DDBJ whole genome shotgun (WGS) entry which is preliminary data.</text>
</comment>
<evidence type="ECO:0000313" key="12">
    <source>
        <dbReference type="EMBL" id="CAE1287846.1"/>
    </source>
</evidence>
<keyword evidence="13" id="KW-1185">Reference proteome</keyword>
<dbReference type="Gene3D" id="3.30.1520.10">
    <property type="entry name" value="Phox-like domain"/>
    <property type="match status" value="1"/>
</dbReference>
<dbReference type="Proteomes" id="UP000597762">
    <property type="component" value="Unassembled WGS sequence"/>
</dbReference>
<dbReference type="GO" id="GO:0005768">
    <property type="term" value="C:endosome"/>
    <property type="evidence" value="ECO:0007669"/>
    <property type="project" value="UniProtKB-SubCell"/>
</dbReference>
<dbReference type="InterPro" id="IPR036871">
    <property type="entry name" value="PX_dom_sf"/>
</dbReference>
<evidence type="ECO:0000256" key="4">
    <source>
        <dbReference type="ARBA" id="ARBA00022448"/>
    </source>
</evidence>
<dbReference type="InterPro" id="IPR001683">
    <property type="entry name" value="PX_dom"/>
</dbReference>
<keyword evidence="4" id="KW-0813">Transport</keyword>
<dbReference type="OrthoDB" id="5227681at2759"/>
<reference evidence="12" key="1">
    <citation type="submission" date="2021-01" db="EMBL/GenBank/DDBJ databases">
        <authorList>
            <person name="Li R."/>
            <person name="Bekaert M."/>
        </authorList>
    </citation>
    <scope>NUCLEOTIDE SEQUENCE</scope>
    <source>
        <strain evidence="12">Farmed</strain>
    </source>
</reference>
<proteinExistence type="inferred from homology"/>
<gene>
    <name evidence="12" type="ORF">SPHA_46792</name>
</gene>
<dbReference type="AlphaFoldDB" id="A0A812D576"/>
<keyword evidence="6" id="KW-0967">Endosome</keyword>
<dbReference type="GO" id="GO:0016050">
    <property type="term" value="P:vesicle organization"/>
    <property type="evidence" value="ECO:0007669"/>
    <property type="project" value="TreeGrafter"/>
</dbReference>
<evidence type="ECO:0000313" key="13">
    <source>
        <dbReference type="Proteomes" id="UP000597762"/>
    </source>
</evidence>
<name>A0A812D576_ACAPH</name>
<evidence type="ECO:0000256" key="6">
    <source>
        <dbReference type="ARBA" id="ARBA00022753"/>
    </source>
</evidence>
<sequence length="240" mass="27682">MPWHTVHLNIVARLCPGNHSSCPFCRAAGSSWLDPNLLSNPLNSSSLTVFRTLHLILFNSRPMNAVIPLQTFIVDNSKTEKTTLIVQRSTTIYKKGKPKTESYEIRIMSSSGFFATQLSVSVWRSFKEFCWLRRVFLKHYCNQNYDPDVVCERIKGVEEFLQECLQVKQIVSDVMFHLFVQTDLSIKDIKQLGSYKCHPSFLTCFKVCHKGTQDVCSMVTRYLSCFGVFHQEAKGFYKLR</sequence>
<evidence type="ECO:0000256" key="10">
    <source>
        <dbReference type="ARBA" id="ARBA00029433"/>
    </source>
</evidence>
<dbReference type="InterPro" id="IPR043544">
    <property type="entry name" value="SNX10/11"/>
</dbReference>
<dbReference type="GO" id="GO:1901981">
    <property type="term" value="F:phosphatidylinositol phosphate binding"/>
    <property type="evidence" value="ECO:0007669"/>
    <property type="project" value="TreeGrafter"/>
</dbReference>
<keyword evidence="7" id="KW-0653">Protein transport</keyword>
<organism evidence="12 13">
    <name type="scientific">Acanthosepion pharaonis</name>
    <name type="common">Pharaoh cuttlefish</name>
    <name type="synonym">Sepia pharaonis</name>
    <dbReference type="NCBI Taxonomy" id="158019"/>
    <lineage>
        <taxon>Eukaryota</taxon>
        <taxon>Metazoa</taxon>
        <taxon>Spiralia</taxon>
        <taxon>Lophotrochozoa</taxon>
        <taxon>Mollusca</taxon>
        <taxon>Cephalopoda</taxon>
        <taxon>Coleoidea</taxon>
        <taxon>Decapodiformes</taxon>
        <taxon>Sepiida</taxon>
        <taxon>Sepiina</taxon>
        <taxon>Sepiidae</taxon>
        <taxon>Acanthosepion</taxon>
    </lineage>
</organism>